<proteinExistence type="predicted"/>
<evidence type="ECO:0000313" key="1">
    <source>
        <dbReference type="EMBL" id="OAQ74661.1"/>
    </source>
</evidence>
<dbReference type="Proteomes" id="UP000078240">
    <property type="component" value="Unassembled WGS sequence"/>
</dbReference>
<accession>A0A179GB87</accession>
<organism evidence="1 2">
    <name type="scientific">Purpureocillium lilacinum</name>
    <name type="common">Paecilomyces lilacinus</name>
    <dbReference type="NCBI Taxonomy" id="33203"/>
    <lineage>
        <taxon>Eukaryota</taxon>
        <taxon>Fungi</taxon>
        <taxon>Dikarya</taxon>
        <taxon>Ascomycota</taxon>
        <taxon>Pezizomycotina</taxon>
        <taxon>Sordariomycetes</taxon>
        <taxon>Hypocreomycetidae</taxon>
        <taxon>Hypocreales</taxon>
        <taxon>Ophiocordycipitaceae</taxon>
        <taxon>Purpureocillium</taxon>
    </lineage>
</organism>
<reference evidence="1 2" key="1">
    <citation type="submission" date="2016-01" db="EMBL/GenBank/DDBJ databases">
        <title>Biosynthesis of antibiotic leucinostatins and their inhibition on Phytophthora in bio-control Purpureocillium lilacinum.</title>
        <authorList>
            <person name="Wang G."/>
            <person name="Liu Z."/>
            <person name="Lin R."/>
            <person name="Li E."/>
            <person name="Mao Z."/>
            <person name="Ling J."/>
            <person name="Yin W."/>
            <person name="Xie B."/>
        </authorList>
    </citation>
    <scope>NUCLEOTIDE SEQUENCE [LARGE SCALE GENOMIC DNA]</scope>
    <source>
        <strain evidence="1">PLBJ-1</strain>
    </source>
</reference>
<sequence>MHVPACARRYCALQPLQRNPPSSRVYDRVGIMCMYAARAGCRGWGGSGRCGTVRSCVGAVDDGDGEGDDDGGQRWCGQLMEDWVDGLMDG</sequence>
<gene>
    <name evidence="1" type="ORF">VFPBJ_09956</name>
</gene>
<evidence type="ECO:0000313" key="2">
    <source>
        <dbReference type="Proteomes" id="UP000078240"/>
    </source>
</evidence>
<dbReference type="AlphaFoldDB" id="A0A179GB87"/>
<comment type="caution">
    <text evidence="1">The sequence shown here is derived from an EMBL/GenBank/DDBJ whole genome shotgun (WGS) entry which is preliminary data.</text>
</comment>
<dbReference type="EMBL" id="LSBH01000009">
    <property type="protein sequence ID" value="OAQ74661.1"/>
    <property type="molecule type" value="Genomic_DNA"/>
</dbReference>
<name>A0A179GB87_PURLI</name>
<protein>
    <submittedName>
        <fullName evidence="1">Uncharacterized protein</fullName>
    </submittedName>
</protein>